<accession>A0A930YBQ5</accession>
<keyword evidence="4" id="KW-1185">Reference proteome</keyword>
<dbReference type="InterPro" id="IPR044855">
    <property type="entry name" value="CoA-Trfase_III_dom3_sf"/>
</dbReference>
<evidence type="ECO:0000313" key="4">
    <source>
        <dbReference type="Proteomes" id="UP000656804"/>
    </source>
</evidence>
<proteinExistence type="predicted"/>
<feature type="region of interest" description="Disordered" evidence="2">
    <location>
        <begin position="346"/>
        <end position="370"/>
    </location>
</feature>
<name>A0A930YBQ5_9ACTN</name>
<evidence type="ECO:0000256" key="2">
    <source>
        <dbReference type="SAM" id="MobiDB-lite"/>
    </source>
</evidence>
<gene>
    <name evidence="3" type="ORF">ISG29_13530</name>
</gene>
<dbReference type="InterPro" id="IPR023606">
    <property type="entry name" value="CoA-Trfase_III_dom_1_sf"/>
</dbReference>
<dbReference type="GO" id="GO:0008410">
    <property type="term" value="F:CoA-transferase activity"/>
    <property type="evidence" value="ECO:0007669"/>
    <property type="project" value="TreeGrafter"/>
</dbReference>
<organism evidence="3 4">
    <name type="scientific">Nocardioides acrostichi</name>
    <dbReference type="NCBI Taxonomy" id="2784339"/>
    <lineage>
        <taxon>Bacteria</taxon>
        <taxon>Bacillati</taxon>
        <taxon>Actinomycetota</taxon>
        <taxon>Actinomycetes</taxon>
        <taxon>Propionibacteriales</taxon>
        <taxon>Nocardioidaceae</taxon>
        <taxon>Nocardioides</taxon>
    </lineage>
</organism>
<dbReference type="PANTHER" id="PTHR48207">
    <property type="entry name" value="SUCCINATE--HYDROXYMETHYLGLUTARATE COA-TRANSFERASE"/>
    <property type="match status" value="1"/>
</dbReference>
<dbReference type="Gene3D" id="3.30.1540.10">
    <property type="entry name" value="formyl-coa transferase, domain 3"/>
    <property type="match status" value="2"/>
</dbReference>
<dbReference type="AlphaFoldDB" id="A0A930YBQ5"/>
<dbReference type="RefSeq" id="WP_194503983.1">
    <property type="nucleotide sequence ID" value="NZ_JADIVZ010000007.1"/>
</dbReference>
<dbReference type="EMBL" id="JADIVZ010000007">
    <property type="protein sequence ID" value="MBF4162713.1"/>
    <property type="molecule type" value="Genomic_DNA"/>
</dbReference>
<evidence type="ECO:0000313" key="3">
    <source>
        <dbReference type="EMBL" id="MBF4162713.1"/>
    </source>
</evidence>
<dbReference type="Gene3D" id="3.40.50.10540">
    <property type="entry name" value="Crotonobetainyl-coa:carnitine coa-transferase, domain 1"/>
    <property type="match status" value="2"/>
</dbReference>
<reference evidence="3" key="1">
    <citation type="submission" date="2020-11" db="EMBL/GenBank/DDBJ databases">
        <title>Nocardioides sp. CBS4Y-1, whole genome shotgun sequence.</title>
        <authorList>
            <person name="Tuo L."/>
        </authorList>
    </citation>
    <scope>NUCLEOTIDE SEQUENCE</scope>
    <source>
        <strain evidence="3">CBS4Y-1</strain>
    </source>
</reference>
<dbReference type="SUPFAM" id="SSF89796">
    <property type="entry name" value="CoA-transferase family III (CaiB/BaiF)"/>
    <property type="match status" value="2"/>
</dbReference>
<dbReference type="Proteomes" id="UP000656804">
    <property type="component" value="Unassembled WGS sequence"/>
</dbReference>
<dbReference type="Pfam" id="PF02515">
    <property type="entry name" value="CoA_transf_3"/>
    <property type="match status" value="2"/>
</dbReference>
<keyword evidence="1 3" id="KW-0808">Transferase</keyword>
<dbReference type="InterPro" id="IPR003673">
    <property type="entry name" value="CoA-Trfase_fam_III"/>
</dbReference>
<protein>
    <submittedName>
        <fullName evidence="3">CoA transferase</fullName>
    </submittedName>
</protein>
<sequence>MLDDIVVLEVGTRVSTAYAGRLLRDAGAVVARLEAPGSGDPIRTEDPAYAEYLHAGKASVTDLLGAGHGLADRIDVVLHDDRADVAGMLAQLRSRRRSRRRHLVVVSVSPYGLDGPHAATPANDFTMQAETGLSRVHDTGGRPSVAAGVPLAELTGGAAAAMAAVVALLADDAAESSITADVSLFEAAVSLQQYPWLQSRIEHHDPYPLPQAPVPGIEEASDGWVCIVSVTPDQWKDLARIAQVPGLADPRFDSLGGRIVHAAEVTPLIREFTRRHTVEELVEMGAAHRVPIVPVGTPGSVASLAPFAARGSFARSVSGDFVAPRSPFTVDGAVADVEALAAPGLDDGRDWSAGPARRRSASPDADPQRPLTGLKVVEIGTFQAGPLVTMNLASLGAEVVKIETVNRPDLIRFNGVAMTVDRAWERGGPFLGVNLGKKDVVADLADPRGLAVVRDLVAEADVVLENFGPRVLESRGLDAEGIRALNPHAVIVRMPAWGLDGPWRDRPGFTYTVNAASGMADLTGYPDGDALLSGTVVDPFAATVGSFATIAAIRRRRVTGRGASVVLPLCDVAIQLTAEAVVHESATGRVVRRTGNDRPGLCPQGAYRTADGAEVAVSVEDDAQWARLAALPWVGEWAGDPRFATTAGRAAATEELDALLSRACGALVSTEVIDDLRGIGVPASRFEVGDDLVLHPQLVARHRVVEIDHPVVGPQPYLAGPAVFTGGPSMLPTAPAPLFGQHSDEILRRLGRTDEEIARMRADGLLADSPFNAPFDRTAAPR</sequence>
<dbReference type="PANTHER" id="PTHR48207:SF3">
    <property type="entry name" value="SUCCINATE--HYDROXYMETHYLGLUTARATE COA-TRANSFERASE"/>
    <property type="match status" value="1"/>
</dbReference>
<evidence type="ECO:0000256" key="1">
    <source>
        <dbReference type="ARBA" id="ARBA00022679"/>
    </source>
</evidence>
<comment type="caution">
    <text evidence="3">The sequence shown here is derived from an EMBL/GenBank/DDBJ whole genome shotgun (WGS) entry which is preliminary data.</text>
</comment>
<dbReference type="InterPro" id="IPR050483">
    <property type="entry name" value="CoA-transferase_III_domain"/>
</dbReference>